<dbReference type="Pfam" id="PF08867">
    <property type="entry name" value="FRG"/>
    <property type="match status" value="1"/>
</dbReference>
<evidence type="ECO:0000313" key="2">
    <source>
        <dbReference type="EMBL" id="QRJ65296.1"/>
    </source>
</evidence>
<dbReference type="Proteomes" id="UP000663444">
    <property type="component" value="Chromosome"/>
</dbReference>
<dbReference type="EMBL" id="CP064781">
    <property type="protein sequence ID" value="QRJ65296.1"/>
    <property type="molecule type" value="Genomic_DNA"/>
</dbReference>
<organism evidence="2 3">
    <name type="scientific">Azospira restricta</name>
    <dbReference type="NCBI Taxonomy" id="404405"/>
    <lineage>
        <taxon>Bacteria</taxon>
        <taxon>Pseudomonadati</taxon>
        <taxon>Pseudomonadota</taxon>
        <taxon>Betaproteobacteria</taxon>
        <taxon>Rhodocyclales</taxon>
        <taxon>Rhodocyclaceae</taxon>
        <taxon>Azospira</taxon>
    </lineage>
</organism>
<protein>
    <submittedName>
        <fullName evidence="2">FRG domain-containing protein</fullName>
    </submittedName>
</protein>
<keyword evidence="3" id="KW-1185">Reference proteome</keyword>
<name>A0A974SRQ3_9RHOO</name>
<feature type="domain" description="FRG" evidence="1">
    <location>
        <begin position="37"/>
        <end position="143"/>
    </location>
</feature>
<sequence>MSKTPRWIEQHIGDGLWEVEFSSWKYFHDYVRQEMLDYAHYVWRGQRDSAWRLESSLDRLLRAKPPSHRPRLATSHLHNFKYAVRGRRGANPSRIEDENEWWALGQHHGLATPLLDWTESPFVALYFAFEKPQKPTSGKRAVWALNPSTKKNQELREAHKGEGRPPLLEVVRPHQDENARLVSQSGLFTRAPLGMTVDGWIQQHFSGDRSGVLLKLVFPEKERGECLRTLNKMNINHITLFPDLYGAGQHCNKTLEIDKY</sequence>
<dbReference type="InterPro" id="IPR014966">
    <property type="entry name" value="FRG-dom"/>
</dbReference>
<dbReference type="KEGG" id="ares:IWH25_08205"/>
<reference evidence="2" key="1">
    <citation type="submission" date="2020-11" db="EMBL/GenBank/DDBJ databases">
        <title>Azospira restricta DSM 18626 genome sequence.</title>
        <authorList>
            <person name="Moe W.M."/>
        </authorList>
    </citation>
    <scope>NUCLEOTIDE SEQUENCE</scope>
    <source>
        <strain evidence="2">DSM 18626</strain>
    </source>
</reference>
<evidence type="ECO:0000313" key="3">
    <source>
        <dbReference type="Proteomes" id="UP000663444"/>
    </source>
</evidence>
<dbReference type="SMART" id="SM00901">
    <property type="entry name" value="FRG"/>
    <property type="match status" value="1"/>
</dbReference>
<dbReference type="AlphaFoldDB" id="A0A974SRQ3"/>
<evidence type="ECO:0000259" key="1">
    <source>
        <dbReference type="SMART" id="SM00901"/>
    </source>
</evidence>
<proteinExistence type="predicted"/>
<accession>A0A974SRQ3</accession>
<gene>
    <name evidence="2" type="ORF">IWH25_08205</name>
</gene>